<dbReference type="KEGG" id="gfr:106631809"/>
<keyword evidence="2" id="KW-0064">Aspartyl protease</keyword>
<evidence type="ECO:0000256" key="3">
    <source>
        <dbReference type="ARBA" id="ARBA00022801"/>
    </source>
</evidence>
<sequence length="206" mass="22685">MPVFDQQHASWIKHIGRDQPTVTCQLICGKKSITIRGILNTGANVTVISYIFWPQEWKLVAPLRSLTGTRGSSLCLQSENTVVVTGPGDKTAIIHPFIVQKPITHQQGGASAKVPLGGSSTRPEELADYLPMVSKDNPHGPEDGISNYYESKDQVADNVRKPKWMSARHMKPYWTQMQADTDPGNKEASTQMEADDEAVNISSINI</sequence>
<proteinExistence type="predicted"/>
<dbReference type="Proteomes" id="UP000504602">
    <property type="component" value="Unplaced"/>
</dbReference>
<keyword evidence="1" id="KW-0645">Protease</keyword>
<dbReference type="InterPro" id="IPR018061">
    <property type="entry name" value="Retropepsins"/>
</dbReference>
<dbReference type="Gene3D" id="2.40.70.10">
    <property type="entry name" value="Acid Proteases"/>
    <property type="match status" value="1"/>
</dbReference>
<dbReference type="GeneID" id="106631809"/>
<evidence type="ECO:0000256" key="1">
    <source>
        <dbReference type="ARBA" id="ARBA00022670"/>
    </source>
</evidence>
<dbReference type="InterPro" id="IPR001995">
    <property type="entry name" value="Peptidase_A2_cat"/>
</dbReference>
<dbReference type="InParanoid" id="A0A6I9Z5I9"/>
<accession>A0A6I9Z5I9</accession>
<dbReference type="InterPro" id="IPR021109">
    <property type="entry name" value="Peptidase_aspartic_dom_sf"/>
</dbReference>
<dbReference type="PANTHER" id="PTHR19422:SF123">
    <property type="entry name" value="RT1 CLASS I, LOCUS CE15"/>
    <property type="match status" value="1"/>
</dbReference>
<organism evidence="6 7">
    <name type="scientific">Geospiza fortis</name>
    <name type="common">Medium ground-finch</name>
    <dbReference type="NCBI Taxonomy" id="48883"/>
    <lineage>
        <taxon>Eukaryota</taxon>
        <taxon>Metazoa</taxon>
        <taxon>Chordata</taxon>
        <taxon>Craniata</taxon>
        <taxon>Vertebrata</taxon>
        <taxon>Euteleostomi</taxon>
        <taxon>Archelosauria</taxon>
        <taxon>Archosauria</taxon>
        <taxon>Dinosauria</taxon>
        <taxon>Saurischia</taxon>
        <taxon>Theropoda</taxon>
        <taxon>Coelurosauria</taxon>
        <taxon>Aves</taxon>
        <taxon>Neognathae</taxon>
        <taxon>Neoaves</taxon>
        <taxon>Telluraves</taxon>
        <taxon>Australaves</taxon>
        <taxon>Passeriformes</taxon>
        <taxon>Thraupidae</taxon>
        <taxon>Geospiza</taxon>
    </lineage>
</organism>
<evidence type="ECO:0000313" key="7">
    <source>
        <dbReference type="RefSeq" id="XP_014162389.1"/>
    </source>
</evidence>
<dbReference type="SUPFAM" id="SSF50630">
    <property type="entry name" value="Acid proteases"/>
    <property type="match status" value="1"/>
</dbReference>
<dbReference type="InterPro" id="IPR051592">
    <property type="entry name" value="HERV-K_Pro_peptidase_A2"/>
</dbReference>
<dbReference type="OrthoDB" id="9217944at2759"/>
<name>A0A6I9Z5I9_GEOFO</name>
<feature type="domain" description="Peptidase A2" evidence="5">
    <location>
        <begin position="35"/>
        <end position="121"/>
    </location>
</feature>
<dbReference type="PROSITE" id="PS50175">
    <property type="entry name" value="ASP_PROT_RETROV"/>
    <property type="match status" value="1"/>
</dbReference>
<dbReference type="RefSeq" id="XP_014162389.1">
    <property type="nucleotide sequence ID" value="XM_014306914.1"/>
</dbReference>
<evidence type="ECO:0000259" key="5">
    <source>
        <dbReference type="PROSITE" id="PS50175"/>
    </source>
</evidence>
<dbReference type="PANTHER" id="PTHR19422">
    <property type="entry name" value="GAG RETROVIRAL POLYPROTEIN"/>
    <property type="match status" value="1"/>
</dbReference>
<dbReference type="GO" id="GO:0004190">
    <property type="term" value="F:aspartic-type endopeptidase activity"/>
    <property type="evidence" value="ECO:0007669"/>
    <property type="project" value="UniProtKB-KW"/>
</dbReference>
<evidence type="ECO:0000256" key="4">
    <source>
        <dbReference type="SAM" id="MobiDB-lite"/>
    </source>
</evidence>
<evidence type="ECO:0000313" key="6">
    <source>
        <dbReference type="Proteomes" id="UP000504602"/>
    </source>
</evidence>
<reference evidence="7" key="1">
    <citation type="submission" date="2025-08" db="UniProtKB">
        <authorList>
            <consortium name="RefSeq"/>
        </authorList>
    </citation>
    <scope>IDENTIFICATION</scope>
</reference>
<dbReference type="Pfam" id="PF00077">
    <property type="entry name" value="RVP"/>
    <property type="match status" value="1"/>
</dbReference>
<protein>
    <submittedName>
        <fullName evidence="7">Endogenous retrovirus group K member 6 Pro protein-like</fullName>
    </submittedName>
</protein>
<keyword evidence="6" id="KW-1185">Reference proteome</keyword>
<keyword evidence="3" id="KW-0378">Hydrolase</keyword>
<dbReference type="AlphaFoldDB" id="A0A6I9Z5I9"/>
<evidence type="ECO:0000256" key="2">
    <source>
        <dbReference type="ARBA" id="ARBA00022750"/>
    </source>
</evidence>
<dbReference type="GO" id="GO:0006508">
    <property type="term" value="P:proteolysis"/>
    <property type="evidence" value="ECO:0007669"/>
    <property type="project" value="UniProtKB-KW"/>
</dbReference>
<feature type="region of interest" description="Disordered" evidence="4">
    <location>
        <begin position="178"/>
        <end position="206"/>
    </location>
</feature>
<gene>
    <name evidence="7" type="primary">LOC106631809</name>
</gene>